<proteinExistence type="predicted"/>
<dbReference type="InterPro" id="IPR016181">
    <property type="entry name" value="Acyl_CoA_acyltransferase"/>
</dbReference>
<dbReference type="RefSeq" id="WP_116857653.1">
    <property type="nucleotide sequence ID" value="NZ_QTJV01000020.1"/>
</dbReference>
<dbReference type="GO" id="GO:0016747">
    <property type="term" value="F:acyltransferase activity, transferring groups other than amino-acyl groups"/>
    <property type="evidence" value="ECO:0007669"/>
    <property type="project" value="InterPro"/>
</dbReference>
<name>A0A3E1NS31_9BACT</name>
<protein>
    <submittedName>
        <fullName evidence="2">N-acetyltransferase</fullName>
    </submittedName>
</protein>
<organism evidence="2 3">
    <name type="scientific">Chitinophaga silvisoli</name>
    <dbReference type="NCBI Taxonomy" id="2291814"/>
    <lineage>
        <taxon>Bacteria</taxon>
        <taxon>Pseudomonadati</taxon>
        <taxon>Bacteroidota</taxon>
        <taxon>Chitinophagia</taxon>
        <taxon>Chitinophagales</taxon>
        <taxon>Chitinophagaceae</taxon>
        <taxon>Chitinophaga</taxon>
    </lineage>
</organism>
<dbReference type="PROSITE" id="PS51186">
    <property type="entry name" value="GNAT"/>
    <property type="match status" value="1"/>
</dbReference>
<dbReference type="PANTHER" id="PTHR43233">
    <property type="entry name" value="FAMILY N-ACETYLTRANSFERASE, PUTATIVE (AFU_ORTHOLOGUE AFUA_6G03350)-RELATED"/>
    <property type="match status" value="1"/>
</dbReference>
<dbReference type="PANTHER" id="PTHR43233:SF1">
    <property type="entry name" value="FAMILY N-ACETYLTRANSFERASE, PUTATIVE (AFU_ORTHOLOGUE AFUA_6G03350)-RELATED"/>
    <property type="match status" value="1"/>
</dbReference>
<dbReference type="InterPro" id="IPR053144">
    <property type="entry name" value="Acetyltransferase_Butenolide"/>
</dbReference>
<keyword evidence="2" id="KW-0808">Transferase</keyword>
<dbReference type="CDD" id="cd04301">
    <property type="entry name" value="NAT_SF"/>
    <property type="match status" value="1"/>
</dbReference>
<dbReference type="InterPro" id="IPR000182">
    <property type="entry name" value="GNAT_dom"/>
</dbReference>
<dbReference type="SUPFAM" id="SSF55729">
    <property type="entry name" value="Acyl-CoA N-acyltransferases (Nat)"/>
    <property type="match status" value="1"/>
</dbReference>
<gene>
    <name evidence="2" type="ORF">DXN04_32800</name>
</gene>
<evidence type="ECO:0000313" key="3">
    <source>
        <dbReference type="Proteomes" id="UP000261174"/>
    </source>
</evidence>
<feature type="domain" description="N-acetyltransferase" evidence="1">
    <location>
        <begin position="1"/>
        <end position="137"/>
    </location>
</feature>
<dbReference type="Pfam" id="PF13508">
    <property type="entry name" value="Acetyltransf_7"/>
    <property type="match status" value="1"/>
</dbReference>
<dbReference type="Gene3D" id="3.40.630.30">
    <property type="match status" value="1"/>
</dbReference>
<evidence type="ECO:0000259" key="1">
    <source>
        <dbReference type="PROSITE" id="PS51186"/>
    </source>
</evidence>
<dbReference type="OrthoDB" id="3216107at2"/>
<dbReference type="AlphaFoldDB" id="A0A3E1NS31"/>
<dbReference type="Proteomes" id="UP000261174">
    <property type="component" value="Unassembled WGS sequence"/>
</dbReference>
<accession>A0A3E1NS31</accession>
<sequence length="137" mass="15662">MDNPFFVSTDQSRLDLPMIHEYLSKRSYWAKDRTMDAVKQSIAHSLCFGVYAGSGKQVGFARVITDYTIFGWLMDVFITETHRGHGLGKMLLSSIMSHPELQTLKRWGLVTKDAHSLYEKAGFVVVENPERMMEKLS</sequence>
<keyword evidence="3" id="KW-1185">Reference proteome</keyword>
<evidence type="ECO:0000313" key="2">
    <source>
        <dbReference type="EMBL" id="RFM30720.1"/>
    </source>
</evidence>
<dbReference type="EMBL" id="QTJV01000020">
    <property type="protein sequence ID" value="RFM30720.1"/>
    <property type="molecule type" value="Genomic_DNA"/>
</dbReference>
<reference evidence="2 3" key="1">
    <citation type="submission" date="2018-08" db="EMBL/GenBank/DDBJ databases">
        <title>Chitinophaga sp. K20C18050901, a novel bacterium isolated from forest soil.</title>
        <authorList>
            <person name="Wang C."/>
        </authorList>
    </citation>
    <scope>NUCLEOTIDE SEQUENCE [LARGE SCALE GENOMIC DNA]</scope>
    <source>
        <strain evidence="2 3">K20C18050901</strain>
    </source>
</reference>
<comment type="caution">
    <text evidence="2">The sequence shown here is derived from an EMBL/GenBank/DDBJ whole genome shotgun (WGS) entry which is preliminary data.</text>
</comment>